<accession>A0A382VRN6</accession>
<dbReference type="PROSITE" id="PS00098">
    <property type="entry name" value="THIOLASE_1"/>
    <property type="match status" value="1"/>
</dbReference>
<organism evidence="3">
    <name type="scientific">marine metagenome</name>
    <dbReference type="NCBI Taxonomy" id="408172"/>
    <lineage>
        <taxon>unclassified sequences</taxon>
        <taxon>metagenomes</taxon>
        <taxon>ecological metagenomes</taxon>
    </lineage>
</organism>
<sequence length="222" mass="23639">MSLEKNIVFVDGVRTPFLRAGTGYADLATYELGHLAIKGLLSRTGINPTEIDGVVMGNVVANVKTHNVARESALLAGVPESAPCHTVSQACISANRAIADAIGEILSGQAEVIIAGGVDCASDTPIGYKKKMRKKLIQAQKIKTPMQGFKFLLSLRPSDFFPDPPSIAEFSTNRTMGDDGEIIASKFGVSREETDAFAARSHQLAAKATEEGSFEDIIEVSL</sequence>
<dbReference type="InterPro" id="IPR020615">
    <property type="entry name" value="Thiolase_acyl_enz_int_AS"/>
</dbReference>
<keyword evidence="1" id="KW-0808">Transferase</keyword>
<dbReference type="Gene3D" id="3.40.47.10">
    <property type="match status" value="1"/>
</dbReference>
<dbReference type="InterPro" id="IPR016039">
    <property type="entry name" value="Thiolase-like"/>
</dbReference>
<dbReference type="EMBL" id="UINC01153718">
    <property type="protein sequence ID" value="SVD48591.1"/>
    <property type="molecule type" value="Genomic_DNA"/>
</dbReference>
<name>A0A382VRN6_9ZZZZ</name>
<dbReference type="PANTHER" id="PTHR42689:SF1">
    <property type="entry name" value="ACETYL-COA ACYLTRANSFERASE FADA2 (3-KETOACYL-COA THIOLASE) (BETA-KETOTHIOLASE)-RELATED"/>
    <property type="match status" value="1"/>
</dbReference>
<dbReference type="SUPFAM" id="SSF53901">
    <property type="entry name" value="Thiolase-like"/>
    <property type="match status" value="1"/>
</dbReference>
<dbReference type="GO" id="GO:0005829">
    <property type="term" value="C:cytosol"/>
    <property type="evidence" value="ECO:0007669"/>
    <property type="project" value="TreeGrafter"/>
</dbReference>
<dbReference type="Pfam" id="PF00108">
    <property type="entry name" value="Thiolase_N"/>
    <property type="match status" value="1"/>
</dbReference>
<evidence type="ECO:0000259" key="2">
    <source>
        <dbReference type="Pfam" id="PF00108"/>
    </source>
</evidence>
<reference evidence="3" key="1">
    <citation type="submission" date="2018-05" db="EMBL/GenBank/DDBJ databases">
        <authorList>
            <person name="Lanie J.A."/>
            <person name="Ng W.-L."/>
            <person name="Kazmierczak K.M."/>
            <person name="Andrzejewski T.M."/>
            <person name="Davidsen T.M."/>
            <person name="Wayne K.J."/>
            <person name="Tettelin H."/>
            <person name="Glass J.I."/>
            <person name="Rusch D."/>
            <person name="Podicherti R."/>
            <person name="Tsui H.-C.T."/>
            <person name="Winkler M.E."/>
        </authorList>
    </citation>
    <scope>NUCLEOTIDE SEQUENCE</scope>
</reference>
<dbReference type="InterPro" id="IPR050521">
    <property type="entry name" value="3-ketoacyl-CoA_Thiolase"/>
</dbReference>
<feature type="non-terminal residue" evidence="3">
    <location>
        <position position="222"/>
    </location>
</feature>
<gene>
    <name evidence="3" type="ORF">METZ01_LOCUS401445</name>
</gene>
<feature type="domain" description="Thiolase N-terminal" evidence="2">
    <location>
        <begin position="7"/>
        <end position="218"/>
    </location>
</feature>
<dbReference type="GO" id="GO:0016747">
    <property type="term" value="F:acyltransferase activity, transferring groups other than amino-acyl groups"/>
    <property type="evidence" value="ECO:0007669"/>
    <property type="project" value="InterPro"/>
</dbReference>
<dbReference type="PANTHER" id="PTHR42689">
    <property type="entry name" value="ACETYL-COA ACYLTRANSFERASE FADA2 (3-KETOACYL-COA THIOLASE) (BETA-KETOTHIOLASE)-RELATED"/>
    <property type="match status" value="1"/>
</dbReference>
<dbReference type="AlphaFoldDB" id="A0A382VRN6"/>
<evidence type="ECO:0000313" key="3">
    <source>
        <dbReference type="EMBL" id="SVD48591.1"/>
    </source>
</evidence>
<protein>
    <recommendedName>
        <fullName evidence="2">Thiolase N-terminal domain-containing protein</fullName>
    </recommendedName>
</protein>
<evidence type="ECO:0000256" key="1">
    <source>
        <dbReference type="ARBA" id="ARBA00022679"/>
    </source>
</evidence>
<dbReference type="InterPro" id="IPR020616">
    <property type="entry name" value="Thiolase_N"/>
</dbReference>
<proteinExistence type="predicted"/>